<organism evidence="1 2">
    <name type="scientific">Brachionus plicatilis</name>
    <name type="common">Marine rotifer</name>
    <name type="synonym">Brachionus muelleri</name>
    <dbReference type="NCBI Taxonomy" id="10195"/>
    <lineage>
        <taxon>Eukaryota</taxon>
        <taxon>Metazoa</taxon>
        <taxon>Spiralia</taxon>
        <taxon>Gnathifera</taxon>
        <taxon>Rotifera</taxon>
        <taxon>Eurotatoria</taxon>
        <taxon>Monogononta</taxon>
        <taxon>Pseudotrocha</taxon>
        <taxon>Ploima</taxon>
        <taxon>Brachionidae</taxon>
        <taxon>Brachionus</taxon>
    </lineage>
</organism>
<protein>
    <submittedName>
        <fullName evidence="1">Uncharacterized protein</fullName>
    </submittedName>
</protein>
<comment type="caution">
    <text evidence="1">The sequence shown here is derived from an EMBL/GenBank/DDBJ whole genome shotgun (WGS) entry which is preliminary data.</text>
</comment>
<dbReference type="Proteomes" id="UP000276133">
    <property type="component" value="Unassembled WGS sequence"/>
</dbReference>
<evidence type="ECO:0000313" key="1">
    <source>
        <dbReference type="EMBL" id="RNA39553.1"/>
    </source>
</evidence>
<keyword evidence="2" id="KW-1185">Reference proteome</keyword>
<accession>A0A3M7SUR0</accession>
<sequence length="119" mass="13478">MALIPLAYPTSISLQVNNGKSALESDSSVNSLSNSTDFGPKRFIAVYKEVTSLIKTLLSSGKCSLNHLMLRVQFELRNNHFRSLHDDFAYQCAQLYQLDSQYHSNKYAAKSRQLLFQLT</sequence>
<dbReference type="EMBL" id="REGN01000739">
    <property type="protein sequence ID" value="RNA39553.1"/>
    <property type="molecule type" value="Genomic_DNA"/>
</dbReference>
<proteinExistence type="predicted"/>
<dbReference type="AlphaFoldDB" id="A0A3M7SUR0"/>
<evidence type="ECO:0000313" key="2">
    <source>
        <dbReference type="Proteomes" id="UP000276133"/>
    </source>
</evidence>
<gene>
    <name evidence="1" type="ORF">BpHYR1_012628</name>
</gene>
<reference evidence="1 2" key="1">
    <citation type="journal article" date="2018" name="Sci. Rep.">
        <title>Genomic signatures of local adaptation to the degree of environmental predictability in rotifers.</title>
        <authorList>
            <person name="Franch-Gras L."/>
            <person name="Hahn C."/>
            <person name="Garcia-Roger E.M."/>
            <person name="Carmona M.J."/>
            <person name="Serra M."/>
            <person name="Gomez A."/>
        </authorList>
    </citation>
    <scope>NUCLEOTIDE SEQUENCE [LARGE SCALE GENOMIC DNA]</scope>
    <source>
        <strain evidence="1">HYR1</strain>
    </source>
</reference>
<name>A0A3M7SUR0_BRAPC</name>